<evidence type="ECO:0000256" key="1">
    <source>
        <dbReference type="SAM" id="SignalP"/>
    </source>
</evidence>
<evidence type="ECO:0000313" key="2">
    <source>
        <dbReference type="EMBL" id="MBU3826767.1"/>
    </source>
</evidence>
<organism evidence="2 3">
    <name type="scientific">Candidatus Anaerobiospirillum merdipullorum</name>
    <dbReference type="NCBI Taxonomy" id="2838450"/>
    <lineage>
        <taxon>Bacteria</taxon>
        <taxon>Pseudomonadati</taxon>
        <taxon>Pseudomonadota</taxon>
        <taxon>Gammaproteobacteria</taxon>
        <taxon>Aeromonadales</taxon>
        <taxon>Succinivibrionaceae</taxon>
        <taxon>Anaerobiospirillum</taxon>
    </lineage>
</organism>
<accession>A0A9E2KPQ2</accession>
<feature type="chain" id="PRO_5038890344" description="Outer membrane protein beta-barrel domain-containing protein" evidence="1">
    <location>
        <begin position="24"/>
        <end position="277"/>
    </location>
</feature>
<comment type="caution">
    <text evidence="2">The sequence shown here is derived from an EMBL/GenBank/DDBJ whole genome shotgun (WGS) entry which is preliminary data.</text>
</comment>
<dbReference type="EMBL" id="JAHLFG010000050">
    <property type="protein sequence ID" value="MBU3826767.1"/>
    <property type="molecule type" value="Genomic_DNA"/>
</dbReference>
<evidence type="ECO:0008006" key="4">
    <source>
        <dbReference type="Google" id="ProtNLM"/>
    </source>
</evidence>
<sequence>MHKLYLPLILTAALGFSATSAQAFFINANGSFNGDADIDDLGGAEVSTSVYRLMAGNQYFTFAYKHTAYDFSGIDDPFDSLNYLALDGRYEGKFDGTWGYFTGLTLAMGFEDDIHVSDNYAVTPRIGMSYQIAKGTDVFLGALAQFNDVDNVYLPIVGIKFGSEQDLGWSGSIAYPATRVTYRPFKSFAVESTLLTVREVYQLADDSDLMPEGYIFEESYGLSAGIIYTPLDLLELRAGVQSFFDREYTLYDAGGDEIKSYDVDPSVGGYFNVNFRF</sequence>
<dbReference type="Proteomes" id="UP000824150">
    <property type="component" value="Unassembled WGS sequence"/>
</dbReference>
<feature type="signal peptide" evidence="1">
    <location>
        <begin position="1"/>
        <end position="23"/>
    </location>
</feature>
<name>A0A9E2KPQ2_9GAMM</name>
<evidence type="ECO:0000313" key="3">
    <source>
        <dbReference type="Proteomes" id="UP000824150"/>
    </source>
</evidence>
<protein>
    <recommendedName>
        <fullName evidence="4">Outer membrane protein beta-barrel domain-containing protein</fullName>
    </recommendedName>
</protein>
<dbReference type="AlphaFoldDB" id="A0A9E2KPQ2"/>
<reference evidence="2" key="2">
    <citation type="submission" date="2021-04" db="EMBL/GenBank/DDBJ databases">
        <authorList>
            <person name="Gilroy R."/>
        </authorList>
    </citation>
    <scope>NUCLEOTIDE SEQUENCE</scope>
    <source>
        <strain evidence="2">687</strain>
    </source>
</reference>
<keyword evidence="1" id="KW-0732">Signal</keyword>
<gene>
    <name evidence="2" type="ORF">IAA31_04680</name>
</gene>
<reference evidence="2" key="1">
    <citation type="journal article" date="2021" name="PeerJ">
        <title>Extensive microbial diversity within the chicken gut microbiome revealed by metagenomics and culture.</title>
        <authorList>
            <person name="Gilroy R."/>
            <person name="Ravi A."/>
            <person name="Getino M."/>
            <person name="Pursley I."/>
            <person name="Horton D.L."/>
            <person name="Alikhan N.F."/>
            <person name="Baker D."/>
            <person name="Gharbi K."/>
            <person name="Hall N."/>
            <person name="Watson M."/>
            <person name="Adriaenssens E.M."/>
            <person name="Foster-Nyarko E."/>
            <person name="Jarju S."/>
            <person name="Secka A."/>
            <person name="Antonio M."/>
            <person name="Oren A."/>
            <person name="Chaudhuri R.R."/>
            <person name="La Ragione R."/>
            <person name="Hildebrand F."/>
            <person name="Pallen M.J."/>
        </authorList>
    </citation>
    <scope>NUCLEOTIDE SEQUENCE</scope>
    <source>
        <strain evidence="2">687</strain>
    </source>
</reference>
<proteinExistence type="predicted"/>